<gene>
    <name evidence="6" type="ORF">J8C06_03190</name>
</gene>
<feature type="transmembrane region" description="Helical" evidence="4">
    <location>
        <begin position="382"/>
        <end position="402"/>
    </location>
</feature>
<dbReference type="PANTHER" id="PTHR43129">
    <property type="entry name" value="FOSMIDOMYCIN RESISTANCE PROTEIN"/>
    <property type="match status" value="1"/>
</dbReference>
<keyword evidence="7" id="KW-1185">Reference proteome</keyword>
<dbReference type="PROSITE" id="PS50850">
    <property type="entry name" value="MFS"/>
    <property type="match status" value="1"/>
</dbReference>
<feature type="transmembrane region" description="Helical" evidence="4">
    <location>
        <begin position="52"/>
        <end position="70"/>
    </location>
</feature>
<keyword evidence="1 4" id="KW-0812">Transmembrane</keyword>
<feature type="transmembrane region" description="Helical" evidence="4">
    <location>
        <begin position="265"/>
        <end position="287"/>
    </location>
</feature>
<reference evidence="6 7" key="1">
    <citation type="submission" date="2021-03" db="EMBL/GenBank/DDBJ databases">
        <title>Genomic and phenotypic characterization of Chloracidobacterium isolates provides evidence for multiple species.</title>
        <authorList>
            <person name="Saini M.K."/>
            <person name="Costas A.M.G."/>
            <person name="Tank M."/>
            <person name="Bryant D.A."/>
        </authorList>
    </citation>
    <scope>NUCLEOTIDE SEQUENCE [LARGE SCALE GENOMIC DNA]</scope>
    <source>
        <strain evidence="6 7">BV2-C</strain>
    </source>
</reference>
<feature type="transmembrane region" description="Helical" evidence="4">
    <location>
        <begin position="319"/>
        <end position="339"/>
    </location>
</feature>
<evidence type="ECO:0000256" key="1">
    <source>
        <dbReference type="ARBA" id="ARBA00022692"/>
    </source>
</evidence>
<name>A0ABX8B943_9BACT</name>
<feature type="transmembrane region" description="Helical" evidence="4">
    <location>
        <begin position="114"/>
        <end position="139"/>
    </location>
</feature>
<dbReference type="RefSeq" id="WP_211429349.1">
    <property type="nucleotide sequence ID" value="NZ_CP072648.1"/>
</dbReference>
<feature type="transmembrane region" description="Helical" evidence="4">
    <location>
        <begin position="24"/>
        <end position="46"/>
    </location>
</feature>
<dbReference type="Pfam" id="PF07690">
    <property type="entry name" value="MFS_1"/>
    <property type="match status" value="1"/>
</dbReference>
<dbReference type="Gene3D" id="1.20.1250.20">
    <property type="entry name" value="MFS general substrate transporter like domains"/>
    <property type="match status" value="2"/>
</dbReference>
<evidence type="ECO:0000259" key="5">
    <source>
        <dbReference type="PROSITE" id="PS50850"/>
    </source>
</evidence>
<keyword evidence="2 4" id="KW-1133">Transmembrane helix</keyword>
<keyword evidence="3 4" id="KW-0472">Membrane</keyword>
<dbReference type="InterPro" id="IPR011701">
    <property type="entry name" value="MFS"/>
</dbReference>
<protein>
    <submittedName>
        <fullName evidence="6">MFS transporter</fullName>
    </submittedName>
</protein>
<dbReference type="CDD" id="cd17478">
    <property type="entry name" value="MFS_FsR"/>
    <property type="match status" value="1"/>
</dbReference>
<proteinExistence type="predicted"/>
<evidence type="ECO:0000256" key="3">
    <source>
        <dbReference type="ARBA" id="ARBA00023136"/>
    </source>
</evidence>
<feature type="transmembrane region" description="Helical" evidence="4">
    <location>
        <begin position="178"/>
        <end position="196"/>
    </location>
</feature>
<sequence>MAATASVSSPISAPRLSNFANPTALWLACLAHFVNDAYSSFIFPLLPLMTAHLHLSAAQAFWLIPIYALFSNFLQPAYGMLSDRWSRRGFALVGPLLAALCLSAIGQATGYGWLILVLVVGGMGVGMFHPQGAAMAALASGQRRRIGMALFSAAGTIGVACGPLMVTQTIELAGLGSTWYLAIAGVAIMTGLFFWLPPLPTPPPRPSTTAPAEPTQPGLVQALQLASVPLLALYAITVARAATQMLVNAYYPFILQAQGASLTQIGNALTVFLLAGGIGGLAGGFFAERIGGRAVTVLSGITSGPLLAAAFLAPTHWTLPLLVCGGFALGATIPVNVAMAQELVPQRTATVSALMMGFAWGVGSLAPRAFEPLASLVGGYHGVIVGTALFTTLSTVLVIWLPKERHRSAGLRHWRAPRWVSFARTDSSLAP</sequence>
<evidence type="ECO:0000256" key="4">
    <source>
        <dbReference type="SAM" id="Phobius"/>
    </source>
</evidence>
<accession>A0ABX8B943</accession>
<feature type="transmembrane region" description="Helical" evidence="4">
    <location>
        <begin position="294"/>
        <end position="313"/>
    </location>
</feature>
<feature type="transmembrane region" description="Helical" evidence="4">
    <location>
        <begin position="351"/>
        <end position="370"/>
    </location>
</feature>
<evidence type="ECO:0000256" key="2">
    <source>
        <dbReference type="ARBA" id="ARBA00022989"/>
    </source>
</evidence>
<organism evidence="6 7">
    <name type="scientific">Chloracidobacterium validum</name>
    <dbReference type="NCBI Taxonomy" id="2821543"/>
    <lineage>
        <taxon>Bacteria</taxon>
        <taxon>Pseudomonadati</taxon>
        <taxon>Acidobacteriota</taxon>
        <taxon>Terriglobia</taxon>
        <taxon>Terriglobales</taxon>
        <taxon>Acidobacteriaceae</taxon>
        <taxon>Chloracidobacterium</taxon>
    </lineage>
</organism>
<feature type="domain" description="Major facilitator superfamily (MFS) profile" evidence="5">
    <location>
        <begin position="24"/>
        <end position="406"/>
    </location>
</feature>
<dbReference type="InterPro" id="IPR036259">
    <property type="entry name" value="MFS_trans_sf"/>
</dbReference>
<dbReference type="SUPFAM" id="SSF103473">
    <property type="entry name" value="MFS general substrate transporter"/>
    <property type="match status" value="1"/>
</dbReference>
<dbReference type="PANTHER" id="PTHR43129:SF1">
    <property type="entry name" value="FOSMIDOMYCIN RESISTANCE PROTEIN"/>
    <property type="match status" value="1"/>
</dbReference>
<evidence type="ECO:0000313" key="7">
    <source>
        <dbReference type="Proteomes" id="UP000676506"/>
    </source>
</evidence>
<dbReference type="EMBL" id="CP072648">
    <property type="protein sequence ID" value="QUW03458.1"/>
    <property type="molecule type" value="Genomic_DNA"/>
</dbReference>
<feature type="transmembrane region" description="Helical" evidence="4">
    <location>
        <begin position="90"/>
        <end position="108"/>
    </location>
</feature>
<dbReference type="InterPro" id="IPR020846">
    <property type="entry name" value="MFS_dom"/>
</dbReference>
<evidence type="ECO:0000313" key="6">
    <source>
        <dbReference type="EMBL" id="QUW03458.1"/>
    </source>
</evidence>
<feature type="transmembrane region" description="Helical" evidence="4">
    <location>
        <begin position="146"/>
        <end position="166"/>
    </location>
</feature>
<dbReference type="Proteomes" id="UP000676506">
    <property type="component" value="Chromosome 1"/>
</dbReference>